<feature type="domain" description="HNH" evidence="2">
    <location>
        <begin position="28"/>
        <end position="74"/>
    </location>
</feature>
<dbReference type="InterPro" id="IPR052892">
    <property type="entry name" value="NA-targeting_endonuclease"/>
</dbReference>
<dbReference type="CDD" id="cd00085">
    <property type="entry name" value="HNHc"/>
    <property type="match status" value="1"/>
</dbReference>
<dbReference type="GO" id="GO:0004519">
    <property type="term" value="F:endonuclease activity"/>
    <property type="evidence" value="ECO:0007669"/>
    <property type="project" value="UniProtKB-KW"/>
</dbReference>
<evidence type="ECO:0000313" key="3">
    <source>
        <dbReference type="EMBL" id="MFC5946735.1"/>
    </source>
</evidence>
<keyword evidence="4" id="KW-1185">Reference proteome</keyword>
<gene>
    <name evidence="3" type="ORF">ACFQH9_00405</name>
</gene>
<proteinExistence type="predicted"/>
<dbReference type="EMBL" id="JBHSQK010000001">
    <property type="protein sequence ID" value="MFC5946735.1"/>
    <property type="molecule type" value="Genomic_DNA"/>
</dbReference>
<dbReference type="Pfam" id="PF01844">
    <property type="entry name" value="HNH"/>
    <property type="match status" value="1"/>
</dbReference>
<protein>
    <submittedName>
        <fullName evidence="3">HNH endonuclease</fullName>
    </submittedName>
</protein>
<sequence>MSSPSSPHPRPGRAERLRAAPARDGDACVWCGRRCVGLVAPTTDHLVPKVKGGPSWVENEVVACRRCNAARGHRSPAEWFAECERRGWEPNLTAVLGALRELDAAIAVRGGQRRARPYLAAQLRRLARAEEQRRAS</sequence>
<dbReference type="Proteomes" id="UP001596119">
    <property type="component" value="Unassembled WGS sequence"/>
</dbReference>
<dbReference type="Gene3D" id="1.10.30.50">
    <property type="match status" value="1"/>
</dbReference>
<evidence type="ECO:0000256" key="1">
    <source>
        <dbReference type="SAM" id="MobiDB-lite"/>
    </source>
</evidence>
<dbReference type="InterPro" id="IPR002711">
    <property type="entry name" value="HNH"/>
</dbReference>
<feature type="region of interest" description="Disordered" evidence="1">
    <location>
        <begin position="1"/>
        <end position="22"/>
    </location>
</feature>
<keyword evidence="3" id="KW-0378">Hydrolase</keyword>
<dbReference type="InterPro" id="IPR003615">
    <property type="entry name" value="HNH_nuc"/>
</dbReference>
<dbReference type="PANTHER" id="PTHR33877:SF2">
    <property type="entry name" value="OS07G0170200 PROTEIN"/>
    <property type="match status" value="1"/>
</dbReference>
<reference evidence="4" key="1">
    <citation type="journal article" date="2019" name="Int. J. Syst. Evol. Microbiol.">
        <title>The Global Catalogue of Microorganisms (GCM) 10K type strain sequencing project: providing services to taxonomists for standard genome sequencing and annotation.</title>
        <authorList>
            <consortium name="The Broad Institute Genomics Platform"/>
            <consortium name="The Broad Institute Genome Sequencing Center for Infectious Disease"/>
            <person name="Wu L."/>
            <person name="Ma J."/>
        </authorList>
    </citation>
    <scope>NUCLEOTIDE SEQUENCE [LARGE SCALE GENOMIC DNA]</scope>
    <source>
        <strain evidence="4">CGMCC 4.7397</strain>
    </source>
</reference>
<name>A0ABW1I054_9PSEU</name>
<dbReference type="PANTHER" id="PTHR33877">
    <property type="entry name" value="SLL1193 PROTEIN"/>
    <property type="match status" value="1"/>
</dbReference>
<keyword evidence="3" id="KW-0540">Nuclease</keyword>
<evidence type="ECO:0000313" key="4">
    <source>
        <dbReference type="Proteomes" id="UP001596119"/>
    </source>
</evidence>
<organism evidence="3 4">
    <name type="scientific">Pseudonocardia lutea</name>
    <dbReference type="NCBI Taxonomy" id="2172015"/>
    <lineage>
        <taxon>Bacteria</taxon>
        <taxon>Bacillati</taxon>
        <taxon>Actinomycetota</taxon>
        <taxon>Actinomycetes</taxon>
        <taxon>Pseudonocardiales</taxon>
        <taxon>Pseudonocardiaceae</taxon>
        <taxon>Pseudonocardia</taxon>
    </lineage>
</organism>
<comment type="caution">
    <text evidence="3">The sequence shown here is derived from an EMBL/GenBank/DDBJ whole genome shotgun (WGS) entry which is preliminary data.</text>
</comment>
<accession>A0ABW1I054</accession>
<dbReference type="RefSeq" id="WP_379562895.1">
    <property type="nucleotide sequence ID" value="NZ_JBHSQK010000001.1"/>
</dbReference>
<evidence type="ECO:0000259" key="2">
    <source>
        <dbReference type="Pfam" id="PF01844"/>
    </source>
</evidence>
<keyword evidence="3" id="KW-0255">Endonuclease</keyword>
<feature type="compositionally biased region" description="Basic and acidic residues" evidence="1">
    <location>
        <begin position="12"/>
        <end position="22"/>
    </location>
</feature>